<dbReference type="SUPFAM" id="SSF56322">
    <property type="entry name" value="ADC synthase"/>
    <property type="match status" value="1"/>
</dbReference>
<dbReference type="Proteomes" id="UP000293562">
    <property type="component" value="Unassembled WGS sequence"/>
</dbReference>
<keyword evidence="4" id="KW-0413">Isomerase</keyword>
<dbReference type="PANTHER" id="PTHR42839">
    <property type="entry name" value="ISOCHORISMATE SYNTHASE ENTC"/>
    <property type="match status" value="1"/>
</dbReference>
<dbReference type="Pfam" id="PF00425">
    <property type="entry name" value="Chorismate_bind"/>
    <property type="match status" value="1"/>
</dbReference>
<gene>
    <name evidence="7" type="ORF">EV201_0255</name>
</gene>
<name>A0A4Q7VHQ8_9BACT</name>
<dbReference type="GO" id="GO:0008909">
    <property type="term" value="F:isochorismate synthase activity"/>
    <property type="evidence" value="ECO:0007669"/>
    <property type="project" value="UniProtKB-EC"/>
</dbReference>
<dbReference type="InterPro" id="IPR005801">
    <property type="entry name" value="ADC_synthase"/>
</dbReference>
<evidence type="ECO:0000256" key="5">
    <source>
        <dbReference type="ARBA" id="ARBA00041564"/>
    </source>
</evidence>
<evidence type="ECO:0000313" key="7">
    <source>
        <dbReference type="EMBL" id="RZT95631.1"/>
    </source>
</evidence>
<dbReference type="EC" id="5.4.4.2" evidence="3"/>
<sequence length="376" mass="42668">MKEDFALKKIEAVLTTCLANHLAFYAYKRPNTQQIEIGIQKDLDLLKYTDFADLEGLSGFVMAPFDSNQQHPSWFIRDDFNFSSFNDDEIERLNQYKNTIDEKEQKPIAAQKEDDYFTQIAAFLDELKAGKLEKVILSRIQLEKEISDVKRAALFLQLCQHYPQAFVSFVSLPGVCSWMGASPELLFKSQNSFSETVALAGTMPVYQGCSLEREWGSKEIEEQAFVSDYIERVFKDNAICAYEKIGPYTVQAGQVVHLKTDFKTQADLSFKDKSKIISALHPTPAVCGLPKIKALDLIKRVETHDREYYAGFWGPIHANGECALYVNLRTMKLSKNHLSLFVGGGITADSIPQKEWEETQHKAQTLLSVINKFDAN</sequence>
<dbReference type="AlphaFoldDB" id="A0A4Q7VHQ8"/>
<evidence type="ECO:0000256" key="3">
    <source>
        <dbReference type="ARBA" id="ARBA00012824"/>
    </source>
</evidence>
<feature type="domain" description="Chorismate-utilising enzyme C-terminal" evidence="6">
    <location>
        <begin position="113"/>
        <end position="362"/>
    </location>
</feature>
<dbReference type="OrthoDB" id="9806579at2"/>
<dbReference type="InterPro" id="IPR004561">
    <property type="entry name" value="IsoChor_synthase"/>
</dbReference>
<evidence type="ECO:0000313" key="8">
    <source>
        <dbReference type="Proteomes" id="UP000293562"/>
    </source>
</evidence>
<reference evidence="7 8" key="1">
    <citation type="submission" date="2019-02" db="EMBL/GenBank/DDBJ databases">
        <title>Genomic Encyclopedia of Type Strains, Phase IV (KMG-IV): sequencing the most valuable type-strain genomes for metagenomic binning, comparative biology and taxonomic classification.</title>
        <authorList>
            <person name="Goeker M."/>
        </authorList>
    </citation>
    <scope>NUCLEOTIDE SEQUENCE [LARGE SCALE GENOMIC DNA]</scope>
    <source>
        <strain evidence="7 8">DSM 28825</strain>
    </source>
</reference>
<comment type="catalytic activity">
    <reaction evidence="1">
        <text>chorismate = isochorismate</text>
        <dbReference type="Rhea" id="RHEA:18985"/>
        <dbReference type="ChEBI" id="CHEBI:29748"/>
        <dbReference type="ChEBI" id="CHEBI:29780"/>
        <dbReference type="EC" id="5.4.4.2"/>
    </reaction>
</comment>
<evidence type="ECO:0000256" key="4">
    <source>
        <dbReference type="ARBA" id="ARBA00023235"/>
    </source>
</evidence>
<dbReference type="Gene3D" id="3.60.120.10">
    <property type="entry name" value="Anthranilate synthase"/>
    <property type="match status" value="1"/>
</dbReference>
<evidence type="ECO:0000256" key="2">
    <source>
        <dbReference type="ARBA" id="ARBA00005297"/>
    </source>
</evidence>
<comment type="similarity">
    <text evidence="2">Belongs to the isochorismate synthase family.</text>
</comment>
<comment type="caution">
    <text evidence="7">The sequence shown here is derived from an EMBL/GenBank/DDBJ whole genome shotgun (WGS) entry which is preliminary data.</text>
</comment>
<organism evidence="7 8">
    <name type="scientific">Ancylomarina subtilis</name>
    <dbReference type="NCBI Taxonomy" id="1639035"/>
    <lineage>
        <taxon>Bacteria</taxon>
        <taxon>Pseudomonadati</taxon>
        <taxon>Bacteroidota</taxon>
        <taxon>Bacteroidia</taxon>
        <taxon>Marinilabiliales</taxon>
        <taxon>Marinifilaceae</taxon>
        <taxon>Ancylomarina</taxon>
    </lineage>
</organism>
<accession>A0A4Q7VHQ8</accession>
<dbReference type="InterPro" id="IPR015890">
    <property type="entry name" value="Chorismate_C"/>
</dbReference>
<protein>
    <recommendedName>
        <fullName evidence="3">isochorismate synthase</fullName>
        <ecNumber evidence="3">5.4.4.2</ecNumber>
    </recommendedName>
    <alternativeName>
        <fullName evidence="5">Isochorismate mutase</fullName>
    </alternativeName>
</protein>
<dbReference type="RefSeq" id="WP_130305577.1">
    <property type="nucleotide sequence ID" value="NZ_SHKN01000001.1"/>
</dbReference>
<dbReference type="PANTHER" id="PTHR42839:SF2">
    <property type="entry name" value="ISOCHORISMATE SYNTHASE ENTC"/>
    <property type="match status" value="1"/>
</dbReference>
<proteinExistence type="inferred from homology"/>
<dbReference type="NCBIfam" id="TIGR00543">
    <property type="entry name" value="isochor_syn"/>
    <property type="match status" value="1"/>
</dbReference>
<dbReference type="EMBL" id="SHKN01000001">
    <property type="protein sequence ID" value="RZT95631.1"/>
    <property type="molecule type" value="Genomic_DNA"/>
</dbReference>
<evidence type="ECO:0000259" key="6">
    <source>
        <dbReference type="Pfam" id="PF00425"/>
    </source>
</evidence>
<keyword evidence="8" id="KW-1185">Reference proteome</keyword>
<evidence type="ECO:0000256" key="1">
    <source>
        <dbReference type="ARBA" id="ARBA00000799"/>
    </source>
</evidence>